<dbReference type="Proteomes" id="UP000055611">
    <property type="component" value="Chromosome"/>
</dbReference>
<evidence type="ECO:0000259" key="1">
    <source>
        <dbReference type="Pfam" id="PF12996"/>
    </source>
</evidence>
<sequence>MPTAPYTAEPVLKDGALADIRIRIQGKTWHLWGRSGAEREERLADEVPQGALPVLLGTGLGICLERLAGKGIEAAVVDRERDMRALLPPGAAPSLLVDDPDPAAALKRLEAWRADRGGGPLHPVVLPLYQRLDREYYGALAETLKAGASTDFWSLARYPKFRSTAPRVLFFDSDYFLCREIRAGLDRIGASHRSIVLEDRETGSSAFIENLLKAVIDFRPDFALTVNHFGLDREGKLAGLLADLGLPLASWFVDNPHLILFDYAHPGADNTAIFTFDAGNLDAMRERGFGNVHYLPLATDPERFRPGAGRGPSEWRAPISFVGSSMTGPVDRCLALAGLPDRLAEEYETVAAAFGASGETSVARFLERERTDWTREITALPTRERRLAAESLLTWEATRRYRLACVQTILPFDPLVVGDDGWTGLLGAGTRLLPPLDYYDDLPRFYPLSEINFNCTSRQMKGAVNQRVFDVPACGGFLLTDHREQMEDLFDLDREAVTYREPQDIPELVERFAAAPDARRAVSTAARRRILAEHTYERRLANLVETMRATFG</sequence>
<accession>A0A126QQ50</accession>
<dbReference type="EMBL" id="CP014206">
    <property type="protein sequence ID" value="AMK12210.1"/>
    <property type="molecule type" value="Genomic_DNA"/>
</dbReference>
<evidence type="ECO:0000313" key="5">
    <source>
        <dbReference type="Proteomes" id="UP000055611"/>
    </source>
</evidence>
<reference evidence="3 5" key="1">
    <citation type="journal article" date="2016" name="Front. Microbiol.">
        <title>Genome Sequence of the Piezophilic, Mesophilic Sulfate-Reducing Bacterium Desulfovibrio indicus J2T.</title>
        <authorList>
            <person name="Cao J."/>
            <person name="Maignien L."/>
            <person name="Shao Z."/>
            <person name="Alain K."/>
            <person name="Jebbar M."/>
        </authorList>
    </citation>
    <scope>NUCLEOTIDE SEQUENCE [LARGE SCALE GENOMIC DNA]</scope>
    <source>
        <strain evidence="3 5">J2</strain>
    </source>
</reference>
<protein>
    <submittedName>
        <fullName evidence="4">Spore maturation protein CgeB</fullName>
    </submittedName>
</protein>
<dbReference type="EMBL" id="SOBK01000012">
    <property type="protein sequence ID" value="TDT86591.1"/>
    <property type="molecule type" value="Genomic_DNA"/>
</dbReference>
<feature type="domain" description="Spore protein YkvP N-terminal" evidence="1">
    <location>
        <begin position="250"/>
        <end position="326"/>
    </location>
</feature>
<evidence type="ECO:0000259" key="2">
    <source>
        <dbReference type="Pfam" id="PF13524"/>
    </source>
</evidence>
<dbReference type="Proteomes" id="UP000295506">
    <property type="component" value="Unassembled WGS sequence"/>
</dbReference>
<dbReference type="KEGG" id="dej:AWY79_14360"/>
<name>A0A126QQ50_9BACT</name>
<dbReference type="InterPro" id="IPR055259">
    <property type="entry name" value="YkvP/CgeB_Glyco_trans-like"/>
</dbReference>
<evidence type="ECO:0000313" key="6">
    <source>
        <dbReference type="Proteomes" id="UP000295506"/>
    </source>
</evidence>
<evidence type="ECO:0000313" key="4">
    <source>
        <dbReference type="EMBL" id="TDT86591.1"/>
    </source>
</evidence>
<gene>
    <name evidence="3" type="ORF">AWY79_14360</name>
    <name evidence="4" type="ORF">EDC59_112100</name>
</gene>
<dbReference type="RefSeq" id="WP_066805398.1">
    <property type="nucleotide sequence ID" value="NZ_CP014206.1"/>
</dbReference>
<evidence type="ECO:0000313" key="3">
    <source>
        <dbReference type="EMBL" id="AMK12210.1"/>
    </source>
</evidence>
<dbReference type="Pfam" id="PF13524">
    <property type="entry name" value="Glyco_trans_1_2"/>
    <property type="match status" value="1"/>
</dbReference>
<dbReference type="InterPro" id="IPR024542">
    <property type="entry name" value="YkvP_N"/>
</dbReference>
<organism evidence="4 6">
    <name type="scientific">Pseudodesulfovibrio indicus</name>
    <dbReference type="NCBI Taxonomy" id="1716143"/>
    <lineage>
        <taxon>Bacteria</taxon>
        <taxon>Pseudomonadati</taxon>
        <taxon>Thermodesulfobacteriota</taxon>
        <taxon>Desulfovibrionia</taxon>
        <taxon>Desulfovibrionales</taxon>
        <taxon>Desulfovibrionaceae</taxon>
    </lineage>
</organism>
<dbReference type="Pfam" id="PF12996">
    <property type="entry name" value="DUF3880"/>
    <property type="match status" value="1"/>
</dbReference>
<dbReference type="AlphaFoldDB" id="A0A126QQ50"/>
<keyword evidence="5" id="KW-1185">Reference proteome</keyword>
<reference evidence="4 6" key="2">
    <citation type="submission" date="2019-03" db="EMBL/GenBank/DDBJ databases">
        <title>Genomic Encyclopedia of Type Strains, Phase IV (KMG-IV): sequencing the most valuable type-strain genomes for metagenomic binning, comparative biology and taxonomic classification.</title>
        <authorList>
            <person name="Goeker M."/>
        </authorList>
    </citation>
    <scope>NUCLEOTIDE SEQUENCE [LARGE SCALE GENOMIC DNA]</scope>
    <source>
        <strain evidence="4 6">DSM 101483</strain>
    </source>
</reference>
<dbReference type="OrthoDB" id="9179708at2"/>
<feature type="domain" description="Spore protein YkvP/CgeB glycosyl transferase-like" evidence="2">
    <location>
        <begin position="415"/>
        <end position="544"/>
    </location>
</feature>
<proteinExistence type="predicted"/>